<evidence type="ECO:0000313" key="2">
    <source>
        <dbReference type="EMBL" id="VDM63153.1"/>
    </source>
</evidence>
<reference evidence="2 3" key="2">
    <citation type="submission" date="2018-11" db="EMBL/GenBank/DDBJ databases">
        <authorList>
            <consortium name="Pathogen Informatics"/>
        </authorList>
    </citation>
    <scope>NUCLEOTIDE SEQUENCE [LARGE SCALE GENOMIC DNA]</scope>
    <source>
        <strain evidence="2 3">Costa Rica</strain>
    </source>
</reference>
<gene>
    <name evidence="2" type="ORF">ACOC_LOCUS11568</name>
</gene>
<dbReference type="Proteomes" id="UP000267027">
    <property type="component" value="Unassembled WGS sequence"/>
</dbReference>
<protein>
    <submittedName>
        <fullName evidence="4">Neur_chan_LBD domain-containing protein</fullName>
    </submittedName>
</protein>
<evidence type="ECO:0000313" key="3">
    <source>
        <dbReference type="Proteomes" id="UP000267027"/>
    </source>
</evidence>
<feature type="transmembrane region" description="Helical" evidence="1">
    <location>
        <begin position="184"/>
        <end position="205"/>
    </location>
</feature>
<keyword evidence="3" id="KW-1185">Reference proteome</keyword>
<sequence>MRPWSLLSSRKIKGLCSTKLRWIGKTHKHFSSIHLIDSSLSPTERNEISRKFKYYFNSVRSNALENFVSDVNGTFYRITVDFHLIATHIKTRSLLVEAVVVFHWIDDRLVLRELFDDFELPSEFVPWLPRVRTIPKPHTVTDIVPCSATEWKYPFESFECELATENAGAPFPQSVVHLKFAADWHLAVLSVFLPSLLIVALVFFAQWKRRKVQVLVSLAAIMCMLILLVGSRPYQSATFLDLWICGCFIHTAFLLVVDLTLPARRVTYALLVDADELDRQPRHAVLKLPSESVSSQFRLSTLSRTELFQAVLQREITTTSLGERKKAALLVVAASYAISVLAYCLVVLYID</sequence>
<feature type="transmembrane region" description="Helical" evidence="1">
    <location>
        <begin position="212"/>
        <end position="231"/>
    </location>
</feature>
<keyword evidence="1" id="KW-0472">Membrane</keyword>
<dbReference type="WBParaSite" id="ACOC_0001156701-mRNA-1">
    <property type="protein sequence ID" value="ACOC_0001156701-mRNA-1"/>
    <property type="gene ID" value="ACOC_0001156701"/>
</dbReference>
<name>A0A158PLN1_ANGCS</name>
<feature type="transmembrane region" description="Helical" evidence="1">
    <location>
        <begin position="237"/>
        <end position="257"/>
    </location>
</feature>
<keyword evidence="1" id="KW-1133">Transmembrane helix</keyword>
<evidence type="ECO:0000313" key="4">
    <source>
        <dbReference type="WBParaSite" id="ACOC_0001156701-mRNA-1"/>
    </source>
</evidence>
<dbReference type="EMBL" id="UYYA01004727">
    <property type="protein sequence ID" value="VDM63153.1"/>
    <property type="molecule type" value="Genomic_DNA"/>
</dbReference>
<keyword evidence="1" id="KW-0812">Transmembrane</keyword>
<dbReference type="AlphaFoldDB" id="A0A158PLN1"/>
<dbReference type="OrthoDB" id="5870453at2759"/>
<organism evidence="4">
    <name type="scientific">Angiostrongylus costaricensis</name>
    <name type="common">Nematode worm</name>
    <dbReference type="NCBI Taxonomy" id="334426"/>
    <lineage>
        <taxon>Eukaryota</taxon>
        <taxon>Metazoa</taxon>
        <taxon>Ecdysozoa</taxon>
        <taxon>Nematoda</taxon>
        <taxon>Chromadorea</taxon>
        <taxon>Rhabditida</taxon>
        <taxon>Rhabditina</taxon>
        <taxon>Rhabditomorpha</taxon>
        <taxon>Strongyloidea</taxon>
        <taxon>Metastrongylidae</taxon>
        <taxon>Angiostrongylus</taxon>
    </lineage>
</organism>
<feature type="transmembrane region" description="Helical" evidence="1">
    <location>
        <begin position="327"/>
        <end position="350"/>
    </location>
</feature>
<reference evidence="4" key="1">
    <citation type="submission" date="2016-04" db="UniProtKB">
        <authorList>
            <consortium name="WormBaseParasite"/>
        </authorList>
    </citation>
    <scope>IDENTIFICATION</scope>
</reference>
<accession>A0A158PLN1</accession>
<dbReference type="OMA" id="CFIHTAF"/>
<dbReference type="STRING" id="334426.A0A158PLN1"/>
<evidence type="ECO:0000256" key="1">
    <source>
        <dbReference type="SAM" id="Phobius"/>
    </source>
</evidence>
<proteinExistence type="predicted"/>